<keyword evidence="1" id="KW-0802">TPR repeat</keyword>
<name>A0A0N8KN90_9CYAN</name>
<dbReference type="PROSITE" id="PS50005">
    <property type="entry name" value="TPR"/>
    <property type="match status" value="3"/>
</dbReference>
<dbReference type="Gene3D" id="3.90.550.10">
    <property type="entry name" value="Spore Coat Polysaccharide Biosynthesis Protein SpsA, Chain A"/>
    <property type="match status" value="1"/>
</dbReference>
<dbReference type="SUPFAM" id="SSF48452">
    <property type="entry name" value="TPR-like"/>
    <property type="match status" value="2"/>
</dbReference>
<dbReference type="EMBL" id="LJZR01000009">
    <property type="protein sequence ID" value="KPQ35874.1"/>
    <property type="molecule type" value="Genomic_DNA"/>
</dbReference>
<dbReference type="SMART" id="SM00028">
    <property type="entry name" value="TPR"/>
    <property type="match status" value="4"/>
</dbReference>
<keyword evidence="3" id="KW-0808">Transferase</keyword>
<feature type="domain" description="Glycosyltransferase 2-like" evidence="2">
    <location>
        <begin position="5"/>
        <end position="90"/>
    </location>
</feature>
<reference evidence="3 4" key="1">
    <citation type="submission" date="2015-09" db="EMBL/GenBank/DDBJ databases">
        <title>Identification and resolution of microdiversity through metagenomic sequencing of parallel consortia.</title>
        <authorList>
            <person name="Nelson W.C."/>
            <person name="Romine M.F."/>
            <person name="Lindemann S.R."/>
        </authorList>
    </citation>
    <scope>NUCLEOTIDE SEQUENCE [LARGE SCALE GENOMIC DNA]</scope>
    <source>
        <strain evidence="3">Ana</strain>
    </source>
</reference>
<evidence type="ECO:0000256" key="1">
    <source>
        <dbReference type="PROSITE-ProRule" id="PRU00339"/>
    </source>
</evidence>
<proteinExistence type="predicted"/>
<dbReference type="InterPro" id="IPR011990">
    <property type="entry name" value="TPR-like_helical_dom_sf"/>
</dbReference>
<dbReference type="Proteomes" id="UP000050465">
    <property type="component" value="Unassembled WGS sequence"/>
</dbReference>
<feature type="repeat" description="TPR" evidence="1">
    <location>
        <begin position="328"/>
        <end position="361"/>
    </location>
</feature>
<dbReference type="Gene3D" id="1.25.40.10">
    <property type="entry name" value="Tetratricopeptide repeat domain"/>
    <property type="match status" value="2"/>
</dbReference>
<dbReference type="Pfam" id="PF13414">
    <property type="entry name" value="TPR_11"/>
    <property type="match status" value="1"/>
</dbReference>
<dbReference type="PANTHER" id="PTHR43630">
    <property type="entry name" value="POLY-BETA-1,6-N-ACETYL-D-GLUCOSAMINE SYNTHASE"/>
    <property type="match status" value="1"/>
</dbReference>
<organism evidence="3 4">
    <name type="scientific">Phormidesmis priestleyi Ana</name>
    <dbReference type="NCBI Taxonomy" id="1666911"/>
    <lineage>
        <taxon>Bacteria</taxon>
        <taxon>Bacillati</taxon>
        <taxon>Cyanobacteriota</taxon>
        <taxon>Cyanophyceae</taxon>
        <taxon>Leptolyngbyales</taxon>
        <taxon>Leptolyngbyaceae</taxon>
        <taxon>Phormidesmis</taxon>
    </lineage>
</organism>
<dbReference type="STRING" id="1666911.HLUCCA11_08240"/>
<dbReference type="PROSITE" id="PS50293">
    <property type="entry name" value="TPR_REGION"/>
    <property type="match status" value="1"/>
</dbReference>
<dbReference type="InterPro" id="IPR019734">
    <property type="entry name" value="TPR_rpt"/>
</dbReference>
<dbReference type="Pfam" id="PF13431">
    <property type="entry name" value="TPR_17"/>
    <property type="match status" value="1"/>
</dbReference>
<gene>
    <name evidence="3" type="ORF">HLUCCA11_08240</name>
</gene>
<dbReference type="PANTHER" id="PTHR43630:SF2">
    <property type="entry name" value="GLYCOSYLTRANSFERASE"/>
    <property type="match status" value="1"/>
</dbReference>
<evidence type="ECO:0000259" key="2">
    <source>
        <dbReference type="Pfam" id="PF00535"/>
    </source>
</evidence>
<feature type="repeat" description="TPR" evidence="1">
    <location>
        <begin position="362"/>
        <end position="395"/>
    </location>
</feature>
<dbReference type="InterPro" id="IPR029044">
    <property type="entry name" value="Nucleotide-diphossugar_trans"/>
</dbReference>
<accession>A0A0N8KN90</accession>
<evidence type="ECO:0000313" key="4">
    <source>
        <dbReference type="Proteomes" id="UP000050465"/>
    </source>
</evidence>
<dbReference type="PATRIC" id="fig|1666911.3.peg.4021"/>
<dbReference type="CDD" id="cd02511">
    <property type="entry name" value="Beta4Glucosyltransferase"/>
    <property type="match status" value="1"/>
</dbReference>
<dbReference type="InterPro" id="IPR001173">
    <property type="entry name" value="Glyco_trans_2-like"/>
</dbReference>
<feature type="repeat" description="TPR" evidence="1">
    <location>
        <begin position="294"/>
        <end position="327"/>
    </location>
</feature>
<protein>
    <submittedName>
        <fullName evidence="3">Glycosyltransferases involved in cell wall biogenesis</fullName>
    </submittedName>
</protein>
<dbReference type="GO" id="GO:0016740">
    <property type="term" value="F:transferase activity"/>
    <property type="evidence" value="ECO:0007669"/>
    <property type="project" value="UniProtKB-KW"/>
</dbReference>
<evidence type="ECO:0000313" key="3">
    <source>
        <dbReference type="EMBL" id="KPQ35874.1"/>
    </source>
</evidence>
<comment type="caution">
    <text evidence="3">The sequence shown here is derived from an EMBL/GenBank/DDBJ whole genome shotgun (WGS) entry which is preliminary data.</text>
</comment>
<dbReference type="AlphaFoldDB" id="A0A0N8KN90"/>
<sequence>MATISLCMIVKDEAANLPRCLSSVKDLVDEIVVVDTGSSDDTPMIAQKAGAKVHFLMWGDNFAHARNVSLDQATKDWILVLDADETLTPSGRGLIRSLKADKPLGQVDLSDLLMIVMTRREIGANQSPYTQVSRLFRNHEKIEFIRPYHEGVDDSVEALMAAESHWQVAKFGNVGIDHTGYGVDAIAAKDKFNRAKRIMEAHLTEHPQDAYMANKLGALYTQSDEWEQALITLKMALRSGNFDPATQYELLYHLGITHRHLAPRAGELQTAELEVAEQCYRDAIALPIAGLLKLGAYLNLGALLKKKGDLDGAIAQYEAAARIDPTQPMIYFNLGVVHRAKGYLEPALRAYEYAIALDPNYGAAYQNLGVVLFKLGKLPESKRAFEQAITLIAGTEPEKGDHIRQVMKDLGLNKIAS</sequence>
<dbReference type="Pfam" id="PF00535">
    <property type="entry name" value="Glycos_transf_2"/>
    <property type="match status" value="1"/>
</dbReference>
<dbReference type="SUPFAM" id="SSF53448">
    <property type="entry name" value="Nucleotide-diphospho-sugar transferases"/>
    <property type="match status" value="1"/>
</dbReference>